<feature type="compositionally biased region" description="Basic and acidic residues" evidence="1">
    <location>
        <begin position="57"/>
        <end position="72"/>
    </location>
</feature>
<keyword evidence="3" id="KW-1185">Reference proteome</keyword>
<sequence length="72" mass="7561">MAPVIVPDPDVGAVDGEVPGPGGIFTGKQDSMQLKGFMKKGSNTDLRPIGDESPAVGERHQSKRTERAAEEA</sequence>
<dbReference type="AlphaFoldDB" id="A0A8H7AFB9"/>
<evidence type="ECO:0000313" key="2">
    <source>
        <dbReference type="EMBL" id="KAF7508068.1"/>
    </source>
</evidence>
<protein>
    <submittedName>
        <fullName evidence="2">Uncharacterized protein</fullName>
    </submittedName>
</protein>
<accession>A0A8H7AFB9</accession>
<name>A0A8H7AFB9_9EURO</name>
<dbReference type="EMBL" id="JAACFV010000059">
    <property type="protein sequence ID" value="KAF7508068.1"/>
    <property type="molecule type" value="Genomic_DNA"/>
</dbReference>
<comment type="caution">
    <text evidence="2">The sequence shown here is derived from an EMBL/GenBank/DDBJ whole genome shotgun (WGS) entry which is preliminary data.</text>
</comment>
<evidence type="ECO:0000313" key="3">
    <source>
        <dbReference type="Proteomes" id="UP000606974"/>
    </source>
</evidence>
<dbReference type="Proteomes" id="UP000606974">
    <property type="component" value="Unassembled WGS sequence"/>
</dbReference>
<evidence type="ECO:0000256" key="1">
    <source>
        <dbReference type="SAM" id="MobiDB-lite"/>
    </source>
</evidence>
<gene>
    <name evidence="2" type="ORF">GJ744_009650</name>
</gene>
<proteinExistence type="predicted"/>
<reference evidence="2" key="1">
    <citation type="submission" date="2020-02" db="EMBL/GenBank/DDBJ databases">
        <authorList>
            <person name="Palmer J.M."/>
        </authorList>
    </citation>
    <scope>NUCLEOTIDE SEQUENCE</scope>
    <source>
        <strain evidence="2">EPUS1.4</strain>
        <tissue evidence="2">Thallus</tissue>
    </source>
</reference>
<organism evidence="2 3">
    <name type="scientific">Endocarpon pusillum</name>
    <dbReference type="NCBI Taxonomy" id="364733"/>
    <lineage>
        <taxon>Eukaryota</taxon>
        <taxon>Fungi</taxon>
        <taxon>Dikarya</taxon>
        <taxon>Ascomycota</taxon>
        <taxon>Pezizomycotina</taxon>
        <taxon>Eurotiomycetes</taxon>
        <taxon>Chaetothyriomycetidae</taxon>
        <taxon>Verrucariales</taxon>
        <taxon>Verrucariaceae</taxon>
        <taxon>Endocarpon</taxon>
    </lineage>
</organism>
<feature type="region of interest" description="Disordered" evidence="1">
    <location>
        <begin position="39"/>
        <end position="72"/>
    </location>
</feature>